<evidence type="ECO:0000256" key="3">
    <source>
        <dbReference type="ARBA" id="ARBA00022989"/>
    </source>
</evidence>
<name>A0A5N6TD71_ASPAV</name>
<dbReference type="PANTHER" id="PTHR37451:SF1">
    <property type="entry name" value="MARVEL DOMAIN-CONTAINING PROTEIN"/>
    <property type="match status" value="1"/>
</dbReference>
<evidence type="ECO:0000313" key="7">
    <source>
        <dbReference type="EMBL" id="KAE8144338.1"/>
    </source>
</evidence>
<dbReference type="Proteomes" id="UP000325780">
    <property type="component" value="Unassembled WGS sequence"/>
</dbReference>
<sequence>MLKPRQLPAPLFRAMALDFPWIYPVRVIQVIFAIIILGLTAYIVGVYNNDTVNFMLFNSIWTAFFATPYLALAPVHFPQIAHRYVIPAVEFITMIFWFAGFIALGVLLPAPRFCYWSACNCAQAATVFGAFEWVLFMATSIVAVLGALRTRSSPSTKPTPQSTAHVGV</sequence>
<feature type="transmembrane region" description="Helical" evidence="5">
    <location>
        <begin position="21"/>
        <end position="45"/>
    </location>
</feature>
<protein>
    <submittedName>
        <fullName evidence="7">Membrane-associating domain-containing protein</fullName>
    </submittedName>
</protein>
<dbReference type="GO" id="GO:0016020">
    <property type="term" value="C:membrane"/>
    <property type="evidence" value="ECO:0007669"/>
    <property type="project" value="UniProtKB-SubCell"/>
</dbReference>
<dbReference type="OrthoDB" id="2117453at2759"/>
<reference evidence="7 8" key="1">
    <citation type="submission" date="2019-04" db="EMBL/GenBank/DDBJ databases">
        <title>Friends and foes A comparative genomics study of 23 Aspergillus species from section Flavi.</title>
        <authorList>
            <consortium name="DOE Joint Genome Institute"/>
            <person name="Kjaerbolling I."/>
            <person name="Vesth T."/>
            <person name="Frisvad J.C."/>
            <person name="Nybo J.L."/>
            <person name="Theobald S."/>
            <person name="Kildgaard S."/>
            <person name="Isbrandt T."/>
            <person name="Kuo A."/>
            <person name="Sato A."/>
            <person name="Lyhne E.K."/>
            <person name="Kogle M.E."/>
            <person name="Wiebenga A."/>
            <person name="Kun R.S."/>
            <person name="Lubbers R.J."/>
            <person name="Makela M.R."/>
            <person name="Barry K."/>
            <person name="Chovatia M."/>
            <person name="Clum A."/>
            <person name="Daum C."/>
            <person name="Haridas S."/>
            <person name="He G."/>
            <person name="LaButti K."/>
            <person name="Lipzen A."/>
            <person name="Mondo S."/>
            <person name="Riley R."/>
            <person name="Salamov A."/>
            <person name="Simmons B.A."/>
            <person name="Magnuson J.K."/>
            <person name="Henrissat B."/>
            <person name="Mortensen U.H."/>
            <person name="Larsen T.O."/>
            <person name="Devries R.P."/>
            <person name="Grigoriev I.V."/>
            <person name="Machida M."/>
            <person name="Baker S.E."/>
            <person name="Andersen M.R."/>
        </authorList>
    </citation>
    <scope>NUCLEOTIDE SEQUENCE [LARGE SCALE GENOMIC DNA]</scope>
    <source>
        <strain evidence="7 8">IBT 18842</strain>
    </source>
</reference>
<accession>A0A5N6TD71</accession>
<dbReference type="EMBL" id="ML742563">
    <property type="protein sequence ID" value="KAE8144338.1"/>
    <property type="molecule type" value="Genomic_DNA"/>
</dbReference>
<feature type="transmembrane region" description="Helical" evidence="5">
    <location>
        <begin position="128"/>
        <end position="148"/>
    </location>
</feature>
<gene>
    <name evidence="7" type="ORF">BDV25DRAFT_167074</name>
</gene>
<evidence type="ECO:0000259" key="6">
    <source>
        <dbReference type="Pfam" id="PF01284"/>
    </source>
</evidence>
<comment type="subcellular location">
    <subcellularLocation>
        <location evidence="1">Membrane</location>
        <topology evidence="1">Multi-pass membrane protein</topology>
    </subcellularLocation>
</comment>
<dbReference type="PANTHER" id="PTHR37451">
    <property type="entry name" value="MARVEL DOMAIN"/>
    <property type="match status" value="1"/>
</dbReference>
<feature type="transmembrane region" description="Helical" evidence="5">
    <location>
        <begin position="84"/>
        <end position="108"/>
    </location>
</feature>
<feature type="transmembrane region" description="Helical" evidence="5">
    <location>
        <begin position="51"/>
        <end position="72"/>
    </location>
</feature>
<keyword evidence="2 5" id="KW-0812">Transmembrane</keyword>
<keyword evidence="4 5" id="KW-0472">Membrane</keyword>
<evidence type="ECO:0000256" key="5">
    <source>
        <dbReference type="SAM" id="Phobius"/>
    </source>
</evidence>
<feature type="domain" description="MARVEL" evidence="6">
    <location>
        <begin position="23"/>
        <end position="141"/>
    </location>
</feature>
<dbReference type="AlphaFoldDB" id="A0A5N6TD71"/>
<organism evidence="7 8">
    <name type="scientific">Aspergillus avenaceus</name>
    <dbReference type="NCBI Taxonomy" id="36643"/>
    <lineage>
        <taxon>Eukaryota</taxon>
        <taxon>Fungi</taxon>
        <taxon>Dikarya</taxon>
        <taxon>Ascomycota</taxon>
        <taxon>Pezizomycotina</taxon>
        <taxon>Eurotiomycetes</taxon>
        <taxon>Eurotiomycetidae</taxon>
        <taxon>Eurotiales</taxon>
        <taxon>Aspergillaceae</taxon>
        <taxon>Aspergillus</taxon>
        <taxon>Aspergillus subgen. Circumdati</taxon>
    </lineage>
</organism>
<evidence type="ECO:0000256" key="1">
    <source>
        <dbReference type="ARBA" id="ARBA00004141"/>
    </source>
</evidence>
<keyword evidence="3 5" id="KW-1133">Transmembrane helix</keyword>
<dbReference type="Pfam" id="PF01284">
    <property type="entry name" value="MARVEL"/>
    <property type="match status" value="1"/>
</dbReference>
<evidence type="ECO:0000256" key="4">
    <source>
        <dbReference type="ARBA" id="ARBA00023136"/>
    </source>
</evidence>
<dbReference type="InterPro" id="IPR008253">
    <property type="entry name" value="Marvel"/>
</dbReference>
<evidence type="ECO:0000313" key="8">
    <source>
        <dbReference type="Proteomes" id="UP000325780"/>
    </source>
</evidence>
<keyword evidence="8" id="KW-1185">Reference proteome</keyword>
<evidence type="ECO:0000256" key="2">
    <source>
        <dbReference type="ARBA" id="ARBA00022692"/>
    </source>
</evidence>
<proteinExistence type="predicted"/>